<dbReference type="Gene3D" id="3.40.30.10">
    <property type="entry name" value="Glutaredoxin"/>
    <property type="match status" value="1"/>
</dbReference>
<accession>A0A0N1HAD9</accession>
<dbReference type="Proteomes" id="UP000038010">
    <property type="component" value="Unassembled WGS sequence"/>
</dbReference>
<protein>
    <recommendedName>
        <fullName evidence="1">DSBA-like thioredoxin domain-containing protein</fullName>
    </recommendedName>
</protein>
<sequence>MTQYNISITSDIVCPWCYIGHTRLSRAITHHKSIHPNDTFHLSYKSFYLNPAAQTGDYSQPPFPIPSSNRREYYASKFGPQRAIQIERMMIETAGREGLNFSFDGKTGPSRNGHRLVRYAQNHGGEDAQNRVMLGLWKRYFEDAVDITTLETLTEVGVEAGLGNEKEVKAYLESGKDAKEVDDEAEEARQKGINGVPNYEIQGIWEVSGAQEPRAFEQLFARWKEMEKKKGAAEAANGTNGSSGGAACL</sequence>
<dbReference type="VEuPathDB" id="FungiDB:AB675_10874"/>
<dbReference type="GeneID" id="28731553"/>
<reference evidence="2 3" key="1">
    <citation type="submission" date="2015-06" db="EMBL/GenBank/DDBJ databases">
        <title>Draft genome of the ant-associated black yeast Phialophora attae CBS 131958.</title>
        <authorList>
            <person name="Moreno L.F."/>
            <person name="Stielow B.J."/>
            <person name="de Hoog S."/>
            <person name="Vicente V.A."/>
            <person name="Weiss V.A."/>
            <person name="de Vries M."/>
            <person name="Cruz L.M."/>
            <person name="Souza E.M."/>
        </authorList>
    </citation>
    <scope>NUCLEOTIDE SEQUENCE [LARGE SCALE GENOMIC DNA]</scope>
    <source>
        <strain evidence="2 3">CBS 131958</strain>
    </source>
</reference>
<dbReference type="EMBL" id="LFJN01000011">
    <property type="protein sequence ID" value="KPI40934.1"/>
    <property type="molecule type" value="Genomic_DNA"/>
</dbReference>
<dbReference type="InterPro" id="IPR036249">
    <property type="entry name" value="Thioredoxin-like_sf"/>
</dbReference>
<dbReference type="RefSeq" id="XP_018000897.1">
    <property type="nucleotide sequence ID" value="XM_018139673.1"/>
</dbReference>
<dbReference type="PANTHER" id="PTHR13887">
    <property type="entry name" value="GLUTATHIONE S-TRANSFERASE KAPPA"/>
    <property type="match status" value="1"/>
</dbReference>
<dbReference type="PANTHER" id="PTHR13887:SF41">
    <property type="entry name" value="THIOREDOXIN SUPERFAMILY PROTEIN"/>
    <property type="match status" value="1"/>
</dbReference>
<dbReference type="CDD" id="cd03024">
    <property type="entry name" value="DsbA_FrnE"/>
    <property type="match status" value="1"/>
</dbReference>
<organism evidence="2 3">
    <name type="scientific">Cyphellophora attinorum</name>
    <dbReference type="NCBI Taxonomy" id="1664694"/>
    <lineage>
        <taxon>Eukaryota</taxon>
        <taxon>Fungi</taxon>
        <taxon>Dikarya</taxon>
        <taxon>Ascomycota</taxon>
        <taxon>Pezizomycotina</taxon>
        <taxon>Eurotiomycetes</taxon>
        <taxon>Chaetothyriomycetidae</taxon>
        <taxon>Chaetothyriales</taxon>
        <taxon>Cyphellophoraceae</taxon>
        <taxon>Cyphellophora</taxon>
    </lineage>
</organism>
<feature type="domain" description="DSBA-like thioredoxin" evidence="1">
    <location>
        <begin position="6"/>
        <end position="219"/>
    </location>
</feature>
<gene>
    <name evidence="2" type="ORF">AB675_10874</name>
</gene>
<keyword evidence="3" id="KW-1185">Reference proteome</keyword>
<dbReference type="SUPFAM" id="SSF52833">
    <property type="entry name" value="Thioredoxin-like"/>
    <property type="match status" value="1"/>
</dbReference>
<comment type="caution">
    <text evidence="2">The sequence shown here is derived from an EMBL/GenBank/DDBJ whole genome shotgun (WGS) entry which is preliminary data.</text>
</comment>
<dbReference type="InterPro" id="IPR001853">
    <property type="entry name" value="DSBA-like_thioredoxin_dom"/>
</dbReference>
<dbReference type="STRING" id="1664694.A0A0N1HAD9"/>
<dbReference type="OrthoDB" id="1930760at2759"/>
<proteinExistence type="predicted"/>
<name>A0A0N1HAD9_9EURO</name>
<evidence type="ECO:0000313" key="3">
    <source>
        <dbReference type="Proteomes" id="UP000038010"/>
    </source>
</evidence>
<evidence type="ECO:0000313" key="2">
    <source>
        <dbReference type="EMBL" id="KPI40934.1"/>
    </source>
</evidence>
<dbReference type="GO" id="GO:0016491">
    <property type="term" value="F:oxidoreductase activity"/>
    <property type="evidence" value="ECO:0007669"/>
    <property type="project" value="InterPro"/>
</dbReference>
<dbReference type="AlphaFoldDB" id="A0A0N1HAD9"/>
<dbReference type="Pfam" id="PF01323">
    <property type="entry name" value="DSBA"/>
    <property type="match status" value="1"/>
</dbReference>
<evidence type="ECO:0000259" key="1">
    <source>
        <dbReference type="Pfam" id="PF01323"/>
    </source>
</evidence>